<dbReference type="EMBL" id="JAWQEG010005746">
    <property type="protein sequence ID" value="KAK3856934.1"/>
    <property type="molecule type" value="Genomic_DNA"/>
</dbReference>
<gene>
    <name evidence="2" type="ORF">Pcinc_036787</name>
</gene>
<reference evidence="2" key="1">
    <citation type="submission" date="2023-10" db="EMBL/GenBank/DDBJ databases">
        <title>Genome assemblies of two species of porcelain crab, Petrolisthes cinctipes and Petrolisthes manimaculis (Anomura: Porcellanidae).</title>
        <authorList>
            <person name="Angst P."/>
        </authorList>
    </citation>
    <scope>NUCLEOTIDE SEQUENCE</scope>
    <source>
        <strain evidence="2">PB745_01</strain>
        <tissue evidence="2">Gill</tissue>
    </source>
</reference>
<dbReference type="AlphaFoldDB" id="A0AAE1EM12"/>
<feature type="compositionally biased region" description="Polar residues" evidence="1">
    <location>
        <begin position="55"/>
        <end position="70"/>
    </location>
</feature>
<evidence type="ECO:0000313" key="3">
    <source>
        <dbReference type="Proteomes" id="UP001286313"/>
    </source>
</evidence>
<sequence>MEWMVGEGRGKGECGGGGGEQVCHEMDFFTLELVRSFVMTRGESSRTKPVRGHNDTYQTHPSYSPTRFNNHNDTYHIHPLDSIITLTLHIHPLDSITTTTPIILTHKTQ</sequence>
<feature type="region of interest" description="Disordered" evidence="1">
    <location>
        <begin position="42"/>
        <end position="70"/>
    </location>
</feature>
<protein>
    <submittedName>
        <fullName evidence="2">Uncharacterized protein</fullName>
    </submittedName>
</protein>
<comment type="caution">
    <text evidence="2">The sequence shown here is derived from an EMBL/GenBank/DDBJ whole genome shotgun (WGS) entry which is preliminary data.</text>
</comment>
<dbReference type="Proteomes" id="UP001286313">
    <property type="component" value="Unassembled WGS sequence"/>
</dbReference>
<keyword evidence="3" id="KW-1185">Reference proteome</keyword>
<accession>A0AAE1EM12</accession>
<evidence type="ECO:0000313" key="2">
    <source>
        <dbReference type="EMBL" id="KAK3856934.1"/>
    </source>
</evidence>
<organism evidence="2 3">
    <name type="scientific">Petrolisthes cinctipes</name>
    <name type="common">Flat porcelain crab</name>
    <dbReference type="NCBI Taxonomy" id="88211"/>
    <lineage>
        <taxon>Eukaryota</taxon>
        <taxon>Metazoa</taxon>
        <taxon>Ecdysozoa</taxon>
        <taxon>Arthropoda</taxon>
        <taxon>Crustacea</taxon>
        <taxon>Multicrustacea</taxon>
        <taxon>Malacostraca</taxon>
        <taxon>Eumalacostraca</taxon>
        <taxon>Eucarida</taxon>
        <taxon>Decapoda</taxon>
        <taxon>Pleocyemata</taxon>
        <taxon>Anomura</taxon>
        <taxon>Galatheoidea</taxon>
        <taxon>Porcellanidae</taxon>
        <taxon>Petrolisthes</taxon>
    </lineage>
</organism>
<proteinExistence type="predicted"/>
<name>A0AAE1EM12_PETCI</name>
<evidence type="ECO:0000256" key="1">
    <source>
        <dbReference type="SAM" id="MobiDB-lite"/>
    </source>
</evidence>